<accession>A0A382W4N6</accession>
<keyword evidence="4" id="KW-0720">Serine protease</keyword>
<sequence length="280" mass="30085">SWNGTSMACPHVAGVAALVWSYSPTLGGAGVKQVILDSADRLPNLTGVVLTGARLNALGALRASVPPTDRGIMSSYVPTGVSGWGLMQQTQDGFFEVKVGLDSNKTKHYRTSTLINDDKWYHLAYTYDANATSQVLTLYINGTKQVPTVISDSDLTGFTSNYQLNVGSDQNKTSFFPGTIDEPRIYDRALSEREVAELFLGEADMSLLPKGNTIRINRRSASLKTLGKTVTADRQSAPGGANLAKRKRTQQAPAKHAAGFAQLPKDRFKVAGGDGVKAKF</sequence>
<evidence type="ECO:0000259" key="7">
    <source>
        <dbReference type="SMART" id="SM00560"/>
    </source>
</evidence>
<dbReference type="InterPro" id="IPR036852">
    <property type="entry name" value="Peptidase_S8/S53_dom_sf"/>
</dbReference>
<dbReference type="Gene3D" id="2.60.120.200">
    <property type="match status" value="1"/>
</dbReference>
<dbReference type="SMART" id="SM00560">
    <property type="entry name" value="LamGL"/>
    <property type="match status" value="1"/>
</dbReference>
<dbReference type="InterPro" id="IPR023828">
    <property type="entry name" value="Peptidase_S8_Ser-AS"/>
</dbReference>
<protein>
    <recommendedName>
        <fullName evidence="7">LamG-like jellyroll fold domain-containing protein</fullName>
    </recommendedName>
</protein>
<keyword evidence="5" id="KW-1015">Disulfide bond</keyword>
<keyword evidence="1" id="KW-0645">Protease</keyword>
<dbReference type="Pfam" id="PF13385">
    <property type="entry name" value="Laminin_G_3"/>
    <property type="match status" value="1"/>
</dbReference>
<evidence type="ECO:0000313" key="8">
    <source>
        <dbReference type="EMBL" id="SVD53713.1"/>
    </source>
</evidence>
<dbReference type="Pfam" id="PF00082">
    <property type="entry name" value="Peptidase_S8"/>
    <property type="match status" value="1"/>
</dbReference>
<dbReference type="PROSITE" id="PS51892">
    <property type="entry name" value="SUBTILASE"/>
    <property type="match status" value="1"/>
</dbReference>
<feature type="region of interest" description="Disordered" evidence="6">
    <location>
        <begin position="227"/>
        <end position="260"/>
    </location>
</feature>
<feature type="domain" description="LamG-like jellyroll fold" evidence="7">
    <location>
        <begin position="59"/>
        <end position="193"/>
    </location>
</feature>
<dbReference type="Gene3D" id="3.40.50.200">
    <property type="entry name" value="Peptidase S8/S53 domain"/>
    <property type="match status" value="1"/>
</dbReference>
<proteinExistence type="predicted"/>
<dbReference type="EMBL" id="UINC01156985">
    <property type="protein sequence ID" value="SVD53713.1"/>
    <property type="molecule type" value="Genomic_DNA"/>
</dbReference>
<evidence type="ECO:0000256" key="2">
    <source>
        <dbReference type="ARBA" id="ARBA00022729"/>
    </source>
</evidence>
<dbReference type="InterPro" id="IPR006558">
    <property type="entry name" value="LamG-like"/>
</dbReference>
<evidence type="ECO:0000256" key="3">
    <source>
        <dbReference type="ARBA" id="ARBA00022801"/>
    </source>
</evidence>
<evidence type="ECO:0000256" key="5">
    <source>
        <dbReference type="ARBA" id="ARBA00023157"/>
    </source>
</evidence>
<name>A0A382W4N6_9ZZZZ</name>
<organism evidence="8">
    <name type="scientific">marine metagenome</name>
    <dbReference type="NCBI Taxonomy" id="408172"/>
    <lineage>
        <taxon>unclassified sequences</taxon>
        <taxon>metagenomes</taxon>
        <taxon>ecological metagenomes</taxon>
    </lineage>
</organism>
<dbReference type="PROSITE" id="PS00138">
    <property type="entry name" value="SUBTILASE_SER"/>
    <property type="match status" value="1"/>
</dbReference>
<reference evidence="8" key="1">
    <citation type="submission" date="2018-05" db="EMBL/GenBank/DDBJ databases">
        <authorList>
            <person name="Lanie J.A."/>
            <person name="Ng W.-L."/>
            <person name="Kazmierczak K.M."/>
            <person name="Andrzejewski T.M."/>
            <person name="Davidsen T.M."/>
            <person name="Wayne K.J."/>
            <person name="Tettelin H."/>
            <person name="Glass J.I."/>
            <person name="Rusch D."/>
            <person name="Podicherti R."/>
            <person name="Tsui H.-C.T."/>
            <person name="Winkler M.E."/>
        </authorList>
    </citation>
    <scope>NUCLEOTIDE SEQUENCE</scope>
</reference>
<gene>
    <name evidence="8" type="ORF">METZ01_LOCUS406567</name>
</gene>
<feature type="non-terminal residue" evidence="8">
    <location>
        <position position="280"/>
    </location>
</feature>
<dbReference type="SUPFAM" id="SSF52743">
    <property type="entry name" value="Subtilisin-like"/>
    <property type="match status" value="1"/>
</dbReference>
<dbReference type="InterPro" id="IPR013320">
    <property type="entry name" value="ConA-like_dom_sf"/>
</dbReference>
<keyword evidence="3" id="KW-0378">Hydrolase</keyword>
<dbReference type="GO" id="GO:0006508">
    <property type="term" value="P:proteolysis"/>
    <property type="evidence" value="ECO:0007669"/>
    <property type="project" value="UniProtKB-KW"/>
</dbReference>
<dbReference type="AlphaFoldDB" id="A0A382W4N6"/>
<evidence type="ECO:0000256" key="6">
    <source>
        <dbReference type="SAM" id="MobiDB-lite"/>
    </source>
</evidence>
<evidence type="ECO:0000256" key="1">
    <source>
        <dbReference type="ARBA" id="ARBA00022670"/>
    </source>
</evidence>
<dbReference type="InterPro" id="IPR000209">
    <property type="entry name" value="Peptidase_S8/S53_dom"/>
</dbReference>
<feature type="non-terminal residue" evidence="8">
    <location>
        <position position="1"/>
    </location>
</feature>
<dbReference type="GO" id="GO:0004252">
    <property type="term" value="F:serine-type endopeptidase activity"/>
    <property type="evidence" value="ECO:0007669"/>
    <property type="project" value="InterPro"/>
</dbReference>
<keyword evidence="2" id="KW-0732">Signal</keyword>
<evidence type="ECO:0000256" key="4">
    <source>
        <dbReference type="ARBA" id="ARBA00022825"/>
    </source>
</evidence>
<dbReference type="SUPFAM" id="SSF49899">
    <property type="entry name" value="Concanavalin A-like lectins/glucanases"/>
    <property type="match status" value="1"/>
</dbReference>